<dbReference type="SUPFAM" id="SSF57756">
    <property type="entry name" value="Retrovirus zinc finger-like domains"/>
    <property type="match status" value="1"/>
</dbReference>
<keyword evidence="15" id="KW-0239">DNA-directed DNA polymerase</keyword>
<keyword evidence="5" id="KW-0548">Nucleotidyltransferase</keyword>
<evidence type="ECO:0000256" key="7">
    <source>
        <dbReference type="ARBA" id="ARBA00022723"/>
    </source>
</evidence>
<evidence type="ECO:0000256" key="9">
    <source>
        <dbReference type="ARBA" id="ARBA00022759"/>
    </source>
</evidence>
<dbReference type="GO" id="GO:0003887">
    <property type="term" value="F:DNA-directed DNA polymerase activity"/>
    <property type="evidence" value="ECO:0007669"/>
    <property type="project" value="UniProtKB-KW"/>
</dbReference>
<dbReference type="InterPro" id="IPR043128">
    <property type="entry name" value="Rev_trsase/Diguanyl_cyclase"/>
</dbReference>
<feature type="compositionally biased region" description="Basic and acidic residues" evidence="20">
    <location>
        <begin position="158"/>
        <end position="174"/>
    </location>
</feature>
<evidence type="ECO:0000256" key="5">
    <source>
        <dbReference type="ARBA" id="ARBA00022695"/>
    </source>
</evidence>
<evidence type="ECO:0000256" key="20">
    <source>
        <dbReference type="SAM" id="MobiDB-lite"/>
    </source>
</evidence>
<evidence type="ECO:0000256" key="15">
    <source>
        <dbReference type="ARBA" id="ARBA00022932"/>
    </source>
</evidence>
<keyword evidence="9" id="KW-0255">Endonuclease</keyword>
<evidence type="ECO:0000313" key="25">
    <source>
        <dbReference type="Proteomes" id="UP000614334"/>
    </source>
</evidence>
<evidence type="ECO:0000256" key="10">
    <source>
        <dbReference type="ARBA" id="ARBA00022801"/>
    </source>
</evidence>
<feature type="region of interest" description="Disordered" evidence="20">
    <location>
        <begin position="567"/>
        <end position="642"/>
    </location>
</feature>
<dbReference type="GO" id="GO:0004190">
    <property type="term" value="F:aspartic-type endopeptidase activity"/>
    <property type="evidence" value="ECO:0007669"/>
    <property type="project" value="UniProtKB-KW"/>
</dbReference>
<dbReference type="SUPFAM" id="SSF53098">
    <property type="entry name" value="Ribonuclease H-like"/>
    <property type="match status" value="1"/>
</dbReference>
<dbReference type="GO" id="GO:0008270">
    <property type="term" value="F:zinc ion binding"/>
    <property type="evidence" value="ECO:0007669"/>
    <property type="project" value="UniProtKB-KW"/>
</dbReference>
<evidence type="ECO:0000313" key="24">
    <source>
        <dbReference type="EMBL" id="KAF8755435.1"/>
    </source>
</evidence>
<dbReference type="SMART" id="SM00298">
    <property type="entry name" value="CHROMO"/>
    <property type="match status" value="1"/>
</dbReference>
<keyword evidence="16" id="KW-0238">DNA-binding</keyword>
<evidence type="ECO:0000256" key="18">
    <source>
        <dbReference type="ARBA" id="ARBA00023242"/>
    </source>
</evidence>
<dbReference type="PROSITE" id="PS50158">
    <property type="entry name" value="ZF_CCHC"/>
    <property type="match status" value="1"/>
</dbReference>
<dbReference type="Proteomes" id="UP000614334">
    <property type="component" value="Unassembled WGS sequence"/>
</dbReference>
<dbReference type="Gene3D" id="3.30.420.10">
    <property type="entry name" value="Ribonuclease H-like superfamily/Ribonuclease H"/>
    <property type="match status" value="2"/>
</dbReference>
<dbReference type="GO" id="GO:0006310">
    <property type="term" value="P:DNA recombination"/>
    <property type="evidence" value="ECO:0007669"/>
    <property type="project" value="UniProtKB-KW"/>
</dbReference>
<evidence type="ECO:0000256" key="1">
    <source>
        <dbReference type="ARBA" id="ARBA00004123"/>
    </source>
</evidence>
<dbReference type="Gene3D" id="2.40.70.10">
    <property type="entry name" value="Acid Proteases"/>
    <property type="match status" value="1"/>
</dbReference>
<dbReference type="InterPro" id="IPR043502">
    <property type="entry name" value="DNA/RNA_pol_sf"/>
</dbReference>
<keyword evidence="12" id="KW-0694">RNA-binding</keyword>
<evidence type="ECO:0000256" key="16">
    <source>
        <dbReference type="ARBA" id="ARBA00023125"/>
    </source>
</evidence>
<dbReference type="Pfam" id="PF00385">
    <property type="entry name" value="Chromo"/>
    <property type="match status" value="1"/>
</dbReference>
<keyword evidence="13" id="KW-0229">DNA integration</keyword>
<keyword evidence="18" id="KW-0539">Nucleus</keyword>
<evidence type="ECO:0000256" key="2">
    <source>
        <dbReference type="ARBA" id="ARBA00022664"/>
    </source>
</evidence>
<dbReference type="InterPro" id="IPR012337">
    <property type="entry name" value="RNaseH-like_sf"/>
</dbReference>
<feature type="region of interest" description="Disordered" evidence="20">
    <location>
        <begin position="82"/>
        <end position="131"/>
    </location>
</feature>
<keyword evidence="6" id="KW-0540">Nuclease</keyword>
<evidence type="ECO:0000256" key="17">
    <source>
        <dbReference type="ARBA" id="ARBA00023172"/>
    </source>
</evidence>
<sequence length="1111" mass="125821">MQPEQRSGRLLPLLRPALVPNISQSSARYKMELDWNDAALRGQFAQGLHWEVRRQIATRERQPRTLRELQDASLIIDNALRKERASHPQQGNKSGKSSTTPNRGASTGQQATKTGPLSSDPNYVSEEERNRRRADGLCVKCGKAGHKFAECRTGWKATPKEDKGKAKETAKIGEDSEYQSGKENQPLFTIPIKPEKQAESLEVLIDSGATSSFMHPRTAESLRLPLIDLSTPRTVTMLDGSSPQAGKIWKKATLTFSLDGKQMTKTFLICNTGSHAAILGLKWLDAHNPEIDWNLRTLSFPHTPPEHVAIAKEEEADKNPLEGVPSEYHQYAKVFGEEEFNKLPPHRHYDIGIELTEEGPLNSPLYSMTNAESITLKDWLRTNSRLGRSNPNVYPLPRPDDLMAQLRGAKVFTKLDLRWGYNNVRVKEGDEWKTAFRTKYGLYESLVMTFDLLDVCVIIYLDDILIYSKDDASHSKHVHEVLRLPWIIVSDKGFSLDKLKIQAVQEWPTPTKVKEVQSFLGPLHNLVKKDTAWKWDTKEQEAFQGLKNAITNAPVLCHAGPYQALLPQDGRIRRGPGFHTQSTARRRTPTPTGNLQLPPCTLASPPGRVQLPNCVPSRKQSGKPDALSQRSDHANVPPADQTMLPNPVFANIALVTLEKELQRQIESSLDQDESLEEIFTAGLLFYQGQIVVPDVGTLRTELLRIFHDSPLSGHPGRQQTLELISRNYYWPGIRADTYWHVDSCKTCQQIRKPKYASIPPQPLELPTRPWQHVSYDMIVDLPKDGTNNSILVIVDSFTKYVILVECSKKLKAPELADLFLRHVWKRYGMPEKTRLGIDPHFSSAYHPQSDGQTERVNPTVEHFLRAYSGINQRDWVRWLPMAEFAYNNALHSSTGKSPFKALYGWEPALTPSNVPTDVPEADDLATQMEAQWREIEAALRQSKTRMIAGESGEPLEFEIGEEAWLDAKNVKLKTLSPKLTEQRLGPFKVIEKISNQAYRLELPPTMRIHNVFYVGLLSKVKRDKKRTFENRPPPVTIDGEEEYKVEGITDAEERNGKWFFRVKWKGYGSEENTWEPQENLKNAKKILEKYKKDMKKKALGAAKALKGGAVS</sequence>
<evidence type="ECO:0000259" key="23">
    <source>
        <dbReference type="PROSITE" id="PS50994"/>
    </source>
</evidence>
<reference evidence="24" key="1">
    <citation type="submission" date="2020-09" db="EMBL/GenBank/DDBJ databases">
        <title>Comparative genome analyses of four rice-infecting Rhizoctonia solani isolates reveal extensive enrichment of homogalacturonan modification genes.</title>
        <authorList>
            <person name="Lee D.-Y."/>
            <person name="Jeon J."/>
            <person name="Kim K.-T."/>
            <person name="Cheong K."/>
            <person name="Song H."/>
            <person name="Choi G."/>
            <person name="Ko J."/>
            <person name="Opiyo S.O."/>
            <person name="Zuo S."/>
            <person name="Madhav S."/>
            <person name="Lee Y.-H."/>
            <person name="Wang G.-L."/>
        </authorList>
    </citation>
    <scope>NUCLEOTIDE SEQUENCE</scope>
    <source>
        <strain evidence="24">AG1-IA B2</strain>
    </source>
</reference>
<evidence type="ECO:0000256" key="11">
    <source>
        <dbReference type="ARBA" id="ARBA00022842"/>
    </source>
</evidence>
<evidence type="ECO:0000256" key="4">
    <source>
        <dbReference type="ARBA" id="ARBA00022679"/>
    </source>
</evidence>
<dbReference type="Pfam" id="PF24626">
    <property type="entry name" value="SH3_Tf2-1"/>
    <property type="match status" value="1"/>
</dbReference>
<dbReference type="Pfam" id="PF08284">
    <property type="entry name" value="RVP_2"/>
    <property type="match status" value="1"/>
</dbReference>
<dbReference type="GO" id="GO:0006338">
    <property type="term" value="P:chromatin remodeling"/>
    <property type="evidence" value="ECO:0007669"/>
    <property type="project" value="UniProtKB-ARBA"/>
</dbReference>
<dbReference type="GO" id="GO:0003677">
    <property type="term" value="F:DNA binding"/>
    <property type="evidence" value="ECO:0007669"/>
    <property type="project" value="UniProtKB-KW"/>
</dbReference>
<evidence type="ECO:0000256" key="19">
    <source>
        <dbReference type="PROSITE-ProRule" id="PRU00047"/>
    </source>
</evidence>
<comment type="caution">
    <text evidence="24">The sequence shown here is derived from an EMBL/GenBank/DDBJ whole genome shotgun (WGS) entry which is preliminary data.</text>
</comment>
<evidence type="ECO:0000256" key="14">
    <source>
        <dbReference type="ARBA" id="ARBA00022918"/>
    </source>
</evidence>
<dbReference type="InterPro" id="IPR000953">
    <property type="entry name" value="Chromo/chromo_shadow_dom"/>
</dbReference>
<feature type="compositionally biased region" description="Polar residues" evidence="20">
    <location>
        <begin position="87"/>
        <end position="122"/>
    </location>
</feature>
<keyword evidence="7" id="KW-0479">Metal-binding</keyword>
<evidence type="ECO:0000256" key="3">
    <source>
        <dbReference type="ARBA" id="ARBA00022670"/>
    </source>
</evidence>
<dbReference type="GO" id="GO:0015074">
    <property type="term" value="P:DNA integration"/>
    <property type="evidence" value="ECO:0007669"/>
    <property type="project" value="UniProtKB-KW"/>
</dbReference>
<dbReference type="GO" id="GO:0003964">
    <property type="term" value="F:RNA-directed DNA polymerase activity"/>
    <property type="evidence" value="ECO:0007669"/>
    <property type="project" value="UniProtKB-KW"/>
</dbReference>
<gene>
    <name evidence="24" type="ORF">RHS01_05305</name>
</gene>
<evidence type="ECO:0000256" key="6">
    <source>
        <dbReference type="ARBA" id="ARBA00022722"/>
    </source>
</evidence>
<keyword evidence="14" id="KW-0695">RNA-directed DNA polymerase</keyword>
<name>A0A8H7M5H7_9AGAM</name>
<keyword evidence="10" id="KW-0378">Hydrolase</keyword>
<dbReference type="CDD" id="cd01647">
    <property type="entry name" value="RT_LTR"/>
    <property type="match status" value="1"/>
</dbReference>
<accession>A0A8H7M5H7</accession>
<dbReference type="InterPro" id="IPR056924">
    <property type="entry name" value="SH3_Tf2-1"/>
</dbReference>
<dbReference type="InterPro" id="IPR050951">
    <property type="entry name" value="Retrovirus_Pol_polyprotein"/>
</dbReference>
<dbReference type="GO" id="GO:0005634">
    <property type="term" value="C:nucleus"/>
    <property type="evidence" value="ECO:0007669"/>
    <property type="project" value="UniProtKB-SubCell"/>
</dbReference>
<evidence type="ECO:0000259" key="22">
    <source>
        <dbReference type="PROSITE" id="PS50158"/>
    </source>
</evidence>
<dbReference type="AlphaFoldDB" id="A0A8H7M5H7"/>
<organism evidence="24 25">
    <name type="scientific">Rhizoctonia solani</name>
    <dbReference type="NCBI Taxonomy" id="456999"/>
    <lineage>
        <taxon>Eukaryota</taxon>
        <taxon>Fungi</taxon>
        <taxon>Dikarya</taxon>
        <taxon>Basidiomycota</taxon>
        <taxon>Agaricomycotina</taxon>
        <taxon>Agaricomycetes</taxon>
        <taxon>Cantharellales</taxon>
        <taxon>Ceratobasidiaceae</taxon>
        <taxon>Rhizoctonia</taxon>
    </lineage>
</organism>
<feature type="domain" description="Integrase catalytic" evidence="23">
    <location>
        <begin position="834"/>
        <end position="906"/>
    </location>
</feature>
<dbReference type="PANTHER" id="PTHR37984">
    <property type="entry name" value="PROTEIN CBG26694"/>
    <property type="match status" value="1"/>
</dbReference>
<feature type="compositionally biased region" description="Polar residues" evidence="20">
    <location>
        <begin position="579"/>
        <end position="595"/>
    </location>
</feature>
<dbReference type="Gene3D" id="1.10.340.70">
    <property type="match status" value="1"/>
</dbReference>
<dbReference type="InterPro" id="IPR021109">
    <property type="entry name" value="Peptidase_aspartic_dom_sf"/>
</dbReference>
<keyword evidence="8" id="KW-0064">Aspartyl protease</keyword>
<keyword evidence="19" id="KW-0863">Zinc-finger</keyword>
<dbReference type="Gene3D" id="2.40.50.40">
    <property type="match status" value="1"/>
</dbReference>
<evidence type="ECO:0000256" key="12">
    <source>
        <dbReference type="ARBA" id="ARBA00022884"/>
    </source>
</evidence>
<dbReference type="PROSITE" id="PS50013">
    <property type="entry name" value="CHROMO_2"/>
    <property type="match status" value="1"/>
</dbReference>
<dbReference type="SUPFAM" id="SSF50630">
    <property type="entry name" value="Acid proteases"/>
    <property type="match status" value="1"/>
</dbReference>
<dbReference type="InterPro" id="IPR001878">
    <property type="entry name" value="Znf_CCHC"/>
</dbReference>
<keyword evidence="4" id="KW-0808">Transferase</keyword>
<evidence type="ECO:0000259" key="21">
    <source>
        <dbReference type="PROSITE" id="PS50013"/>
    </source>
</evidence>
<dbReference type="Pfam" id="PF17921">
    <property type="entry name" value="Integrase_H2C2"/>
    <property type="match status" value="1"/>
</dbReference>
<dbReference type="EMBL" id="JACYCF010000008">
    <property type="protein sequence ID" value="KAF8755435.1"/>
    <property type="molecule type" value="Genomic_DNA"/>
</dbReference>
<dbReference type="InterPro" id="IPR036397">
    <property type="entry name" value="RNaseH_sf"/>
</dbReference>
<keyword evidence="2" id="KW-0507">mRNA processing</keyword>
<dbReference type="PROSITE" id="PS50994">
    <property type="entry name" value="INTEGRASE"/>
    <property type="match status" value="1"/>
</dbReference>
<dbReference type="InterPro" id="IPR041588">
    <property type="entry name" value="Integrase_H2C2"/>
</dbReference>
<dbReference type="GO" id="GO:0006508">
    <property type="term" value="P:proteolysis"/>
    <property type="evidence" value="ECO:0007669"/>
    <property type="project" value="UniProtKB-KW"/>
</dbReference>
<dbReference type="PROSITE" id="PS00598">
    <property type="entry name" value="CHROMO_1"/>
    <property type="match status" value="1"/>
</dbReference>
<comment type="subcellular location">
    <subcellularLocation>
        <location evidence="1">Nucleus</location>
    </subcellularLocation>
</comment>
<evidence type="ECO:0000256" key="8">
    <source>
        <dbReference type="ARBA" id="ARBA00022750"/>
    </source>
</evidence>
<dbReference type="CDD" id="cd00303">
    <property type="entry name" value="retropepsin_like"/>
    <property type="match status" value="1"/>
</dbReference>
<dbReference type="PANTHER" id="PTHR37984:SF5">
    <property type="entry name" value="PROTEIN NYNRIN-LIKE"/>
    <property type="match status" value="1"/>
</dbReference>
<dbReference type="GO" id="GO:0003723">
    <property type="term" value="F:RNA binding"/>
    <property type="evidence" value="ECO:0007669"/>
    <property type="project" value="UniProtKB-KW"/>
</dbReference>
<feature type="domain" description="Chromo" evidence="21">
    <location>
        <begin position="1043"/>
        <end position="1092"/>
    </location>
</feature>
<dbReference type="InterPro" id="IPR001584">
    <property type="entry name" value="Integrase_cat-core"/>
</dbReference>
<dbReference type="InterPro" id="IPR016197">
    <property type="entry name" value="Chromo-like_dom_sf"/>
</dbReference>
<dbReference type="InterPro" id="IPR023780">
    <property type="entry name" value="Chromo_domain"/>
</dbReference>
<feature type="domain" description="CCHC-type" evidence="22">
    <location>
        <begin position="138"/>
        <end position="152"/>
    </location>
</feature>
<protein>
    <submittedName>
        <fullName evidence="24">Uncharacterized protein</fullName>
    </submittedName>
</protein>
<evidence type="ECO:0000256" key="13">
    <source>
        <dbReference type="ARBA" id="ARBA00022908"/>
    </source>
</evidence>
<keyword evidence="19" id="KW-0862">Zinc</keyword>
<dbReference type="Gene3D" id="3.30.70.270">
    <property type="match status" value="2"/>
</dbReference>
<keyword evidence="11" id="KW-0460">Magnesium</keyword>
<dbReference type="SUPFAM" id="SSF56672">
    <property type="entry name" value="DNA/RNA polymerases"/>
    <property type="match status" value="1"/>
</dbReference>
<proteinExistence type="predicted"/>
<feature type="region of interest" description="Disordered" evidence="20">
    <location>
        <begin position="158"/>
        <end position="181"/>
    </location>
</feature>
<dbReference type="InterPro" id="IPR036875">
    <property type="entry name" value="Znf_CCHC_sf"/>
</dbReference>
<keyword evidence="3" id="KW-0645">Protease</keyword>
<dbReference type="GO" id="GO:0004519">
    <property type="term" value="F:endonuclease activity"/>
    <property type="evidence" value="ECO:0007669"/>
    <property type="project" value="UniProtKB-KW"/>
</dbReference>
<keyword evidence="17" id="KW-0233">DNA recombination</keyword>
<dbReference type="InterPro" id="IPR023779">
    <property type="entry name" value="Chromodomain_CS"/>
</dbReference>
<dbReference type="SUPFAM" id="SSF54160">
    <property type="entry name" value="Chromo domain-like"/>
    <property type="match status" value="1"/>
</dbReference>
<dbReference type="GO" id="GO:0006397">
    <property type="term" value="P:mRNA processing"/>
    <property type="evidence" value="ECO:0007669"/>
    <property type="project" value="UniProtKB-KW"/>
</dbReference>